<comment type="similarity">
    <text evidence="7">Belongs to the DEAD box helicase family.</text>
</comment>
<organism evidence="11 12">
    <name type="scientific">Pontiella desulfatans</name>
    <dbReference type="NCBI Taxonomy" id="2750659"/>
    <lineage>
        <taxon>Bacteria</taxon>
        <taxon>Pseudomonadati</taxon>
        <taxon>Kiritimatiellota</taxon>
        <taxon>Kiritimatiellia</taxon>
        <taxon>Kiritimatiellales</taxon>
        <taxon>Pontiellaceae</taxon>
        <taxon>Pontiella</taxon>
    </lineage>
</organism>
<dbReference type="GO" id="GO:0005524">
    <property type="term" value="F:ATP binding"/>
    <property type="evidence" value="ECO:0007669"/>
    <property type="project" value="UniProtKB-KW"/>
</dbReference>
<evidence type="ECO:0000256" key="6">
    <source>
        <dbReference type="PROSITE-ProRule" id="PRU00552"/>
    </source>
</evidence>
<sequence length="370" mass="41798">MKSFKELGIAADYCKGLAELSINEPTEVQLKAIPMVLGKQTDFIGQAQTGTGKTAAFGLPLLAGIDASQPHIQGVVLAPTRELAKQVQKQLFRFTKYAEKIFSEVVCGGDKIDRQIEALKRPTQVLVATPGRLMDLVRRKAVDLTHVRTLVLDEADEMLKLGFREDIDSVMKLTKGGRHIWLFSATMPKGIKKMISQHLADDAPFLKIDKQHIVNPNIRHHYIRCTEGEKLGRIVDFLKERGEQRGLIFCRTRQDTIDFGMALEPHGFSNVVLHGDLMQTERDKIMRMFKKGRARILITTDVAARGIDVEGLSFVIHHQLPEKNEYYTHRSGRTARAGKTGISLALITRHDEKRIDQLERELKITFREIA</sequence>
<dbReference type="GO" id="GO:0016787">
    <property type="term" value="F:hydrolase activity"/>
    <property type="evidence" value="ECO:0007669"/>
    <property type="project" value="UniProtKB-KW"/>
</dbReference>
<evidence type="ECO:0000313" key="11">
    <source>
        <dbReference type="EMBL" id="VGO14411.1"/>
    </source>
</evidence>
<dbReference type="EMBL" id="CAAHFG010000001">
    <property type="protein sequence ID" value="VGO14411.1"/>
    <property type="molecule type" value="Genomic_DNA"/>
</dbReference>
<dbReference type="Pfam" id="PF00271">
    <property type="entry name" value="Helicase_C"/>
    <property type="match status" value="1"/>
</dbReference>
<dbReference type="PROSITE" id="PS51195">
    <property type="entry name" value="Q_MOTIF"/>
    <property type="match status" value="1"/>
</dbReference>
<dbReference type="CDD" id="cd00268">
    <property type="entry name" value="DEADc"/>
    <property type="match status" value="1"/>
</dbReference>
<evidence type="ECO:0000256" key="2">
    <source>
        <dbReference type="ARBA" id="ARBA00022741"/>
    </source>
</evidence>
<dbReference type="PROSITE" id="PS00039">
    <property type="entry name" value="DEAD_ATP_HELICASE"/>
    <property type="match status" value="1"/>
</dbReference>
<proteinExistence type="inferred from homology"/>
<feature type="short sequence motif" description="Q motif" evidence="6">
    <location>
        <begin position="2"/>
        <end position="30"/>
    </location>
</feature>
<dbReference type="SUPFAM" id="SSF52540">
    <property type="entry name" value="P-loop containing nucleoside triphosphate hydrolases"/>
    <property type="match status" value="1"/>
</dbReference>
<dbReference type="PROSITE" id="PS51194">
    <property type="entry name" value="HELICASE_CTER"/>
    <property type="match status" value="1"/>
</dbReference>
<evidence type="ECO:0000256" key="7">
    <source>
        <dbReference type="RuleBase" id="RU000492"/>
    </source>
</evidence>
<dbReference type="InterPro" id="IPR044742">
    <property type="entry name" value="DEAD/DEAH_RhlB"/>
</dbReference>
<evidence type="ECO:0000259" key="8">
    <source>
        <dbReference type="PROSITE" id="PS51192"/>
    </source>
</evidence>
<dbReference type="InterPro" id="IPR050547">
    <property type="entry name" value="DEAD_box_RNA_helicases"/>
</dbReference>
<dbReference type="GO" id="GO:0003724">
    <property type="term" value="F:RNA helicase activity"/>
    <property type="evidence" value="ECO:0007669"/>
    <property type="project" value="UniProtKB-EC"/>
</dbReference>
<evidence type="ECO:0000256" key="4">
    <source>
        <dbReference type="ARBA" id="ARBA00022806"/>
    </source>
</evidence>
<evidence type="ECO:0000256" key="5">
    <source>
        <dbReference type="ARBA" id="ARBA00022840"/>
    </source>
</evidence>
<dbReference type="Gene3D" id="3.40.50.300">
    <property type="entry name" value="P-loop containing nucleotide triphosphate hydrolases"/>
    <property type="match status" value="2"/>
</dbReference>
<dbReference type="InterPro" id="IPR001650">
    <property type="entry name" value="Helicase_C-like"/>
</dbReference>
<evidence type="ECO:0000313" key="12">
    <source>
        <dbReference type="Proteomes" id="UP000366872"/>
    </source>
</evidence>
<gene>
    <name evidence="11" type="primary">cshA_2</name>
    <name evidence="11" type="ORF">PDESU_02972</name>
</gene>
<keyword evidence="12" id="KW-1185">Reference proteome</keyword>
<feature type="domain" description="Helicase ATP-binding" evidence="8">
    <location>
        <begin position="34"/>
        <end position="205"/>
    </location>
</feature>
<dbReference type="PANTHER" id="PTHR47963:SF8">
    <property type="entry name" value="ATP-DEPENDENT RNA HELICASE DEAD"/>
    <property type="match status" value="1"/>
</dbReference>
<dbReference type="Proteomes" id="UP000366872">
    <property type="component" value="Unassembled WGS sequence"/>
</dbReference>
<keyword evidence="4 7" id="KW-0347">Helicase</keyword>
<dbReference type="SMART" id="SM00490">
    <property type="entry name" value="HELICc"/>
    <property type="match status" value="1"/>
</dbReference>
<dbReference type="InterPro" id="IPR011545">
    <property type="entry name" value="DEAD/DEAH_box_helicase_dom"/>
</dbReference>
<keyword evidence="5 7" id="KW-0067">ATP-binding</keyword>
<dbReference type="Pfam" id="PF00270">
    <property type="entry name" value="DEAD"/>
    <property type="match status" value="1"/>
</dbReference>
<dbReference type="SMART" id="SM00487">
    <property type="entry name" value="DEXDc"/>
    <property type="match status" value="1"/>
</dbReference>
<dbReference type="InterPro" id="IPR027417">
    <property type="entry name" value="P-loop_NTPase"/>
</dbReference>
<evidence type="ECO:0000256" key="3">
    <source>
        <dbReference type="ARBA" id="ARBA00022801"/>
    </source>
</evidence>
<dbReference type="RefSeq" id="WP_136079894.1">
    <property type="nucleotide sequence ID" value="NZ_CAAHFG010000001.1"/>
</dbReference>
<dbReference type="CDD" id="cd18787">
    <property type="entry name" value="SF2_C_DEAD"/>
    <property type="match status" value="1"/>
</dbReference>
<evidence type="ECO:0000259" key="10">
    <source>
        <dbReference type="PROSITE" id="PS51195"/>
    </source>
</evidence>
<keyword evidence="2 7" id="KW-0547">Nucleotide-binding</keyword>
<dbReference type="PROSITE" id="PS51192">
    <property type="entry name" value="HELICASE_ATP_BIND_1"/>
    <property type="match status" value="1"/>
</dbReference>
<evidence type="ECO:0000256" key="1">
    <source>
        <dbReference type="ARBA" id="ARBA00012552"/>
    </source>
</evidence>
<feature type="domain" description="DEAD-box RNA helicase Q" evidence="10">
    <location>
        <begin position="2"/>
        <end position="30"/>
    </location>
</feature>
<name>A0A6C2U4E4_PONDE</name>
<accession>A0A6C2U4E4</accession>
<dbReference type="AlphaFoldDB" id="A0A6C2U4E4"/>
<dbReference type="PANTHER" id="PTHR47963">
    <property type="entry name" value="DEAD-BOX ATP-DEPENDENT RNA HELICASE 47, MITOCHONDRIAL"/>
    <property type="match status" value="1"/>
</dbReference>
<reference evidence="11 12" key="1">
    <citation type="submission" date="2019-04" db="EMBL/GenBank/DDBJ databases">
        <authorList>
            <person name="Van Vliet M D."/>
        </authorList>
    </citation>
    <scope>NUCLEOTIDE SEQUENCE [LARGE SCALE GENOMIC DNA]</scope>
    <source>
        <strain evidence="11 12">F1</strain>
    </source>
</reference>
<dbReference type="InterPro" id="IPR014001">
    <property type="entry name" value="Helicase_ATP-bd"/>
</dbReference>
<dbReference type="InterPro" id="IPR000629">
    <property type="entry name" value="RNA-helicase_DEAD-box_CS"/>
</dbReference>
<dbReference type="GO" id="GO:0003723">
    <property type="term" value="F:RNA binding"/>
    <property type="evidence" value="ECO:0007669"/>
    <property type="project" value="TreeGrafter"/>
</dbReference>
<dbReference type="EC" id="3.6.4.13" evidence="1"/>
<feature type="domain" description="Helicase C-terminal" evidence="9">
    <location>
        <begin position="230"/>
        <end position="370"/>
    </location>
</feature>
<evidence type="ECO:0000259" key="9">
    <source>
        <dbReference type="PROSITE" id="PS51194"/>
    </source>
</evidence>
<keyword evidence="3 7" id="KW-0378">Hydrolase</keyword>
<protein>
    <recommendedName>
        <fullName evidence="1">RNA helicase</fullName>
        <ecNumber evidence="1">3.6.4.13</ecNumber>
    </recommendedName>
</protein>
<dbReference type="InterPro" id="IPR014014">
    <property type="entry name" value="RNA_helicase_DEAD_Q_motif"/>
</dbReference>